<dbReference type="InterPro" id="IPR035969">
    <property type="entry name" value="Rab-GAP_TBC_sf"/>
</dbReference>
<dbReference type="PROSITE" id="PS50086">
    <property type="entry name" value="TBC_RABGAP"/>
    <property type="match status" value="1"/>
</dbReference>
<evidence type="ECO:0000256" key="3">
    <source>
        <dbReference type="SAM" id="Phobius"/>
    </source>
</evidence>
<feature type="transmembrane region" description="Helical" evidence="3">
    <location>
        <begin position="521"/>
        <end position="546"/>
    </location>
</feature>
<dbReference type="Proteomes" id="UP000570595">
    <property type="component" value="Unassembled WGS sequence"/>
</dbReference>
<dbReference type="InterPro" id="IPR004345">
    <property type="entry name" value="TB2_DP1_HVA22"/>
</dbReference>
<dbReference type="Gene3D" id="1.10.8.1310">
    <property type="match status" value="1"/>
</dbReference>
<keyword evidence="3" id="KW-1133">Transmembrane helix</keyword>
<dbReference type="InterPro" id="IPR045913">
    <property type="entry name" value="TBC20/Gyp8-like"/>
</dbReference>
<feature type="domain" description="Rab-GAP TBC" evidence="4">
    <location>
        <begin position="90"/>
        <end position="290"/>
    </location>
</feature>
<dbReference type="PANTHER" id="PTHR20913:SF7">
    <property type="entry name" value="RE60063P"/>
    <property type="match status" value="1"/>
</dbReference>
<name>A0A7J6LN64_PEROL</name>
<comment type="caution">
    <text evidence="5">The sequence shown here is derived from an EMBL/GenBank/DDBJ whole genome shotgun (WGS) entry which is preliminary data.</text>
</comment>
<evidence type="ECO:0000256" key="2">
    <source>
        <dbReference type="SAM" id="MobiDB-lite"/>
    </source>
</evidence>
<reference evidence="5 6" key="1">
    <citation type="submission" date="2020-04" db="EMBL/GenBank/DDBJ databases">
        <title>Perkinsus olseni comparative genomics.</title>
        <authorList>
            <person name="Bogema D.R."/>
        </authorList>
    </citation>
    <scope>NUCLEOTIDE SEQUENCE [LARGE SCALE GENOMIC DNA]</scope>
    <source>
        <strain evidence="5">ATCC PRA-179</strain>
    </source>
</reference>
<protein>
    <recommendedName>
        <fullName evidence="4">Rab-GAP TBC domain-containing protein</fullName>
    </recommendedName>
</protein>
<organism evidence="5 6">
    <name type="scientific">Perkinsus olseni</name>
    <name type="common">Perkinsus atlanticus</name>
    <dbReference type="NCBI Taxonomy" id="32597"/>
    <lineage>
        <taxon>Eukaryota</taxon>
        <taxon>Sar</taxon>
        <taxon>Alveolata</taxon>
        <taxon>Perkinsozoa</taxon>
        <taxon>Perkinsea</taxon>
        <taxon>Perkinsida</taxon>
        <taxon>Perkinsidae</taxon>
        <taxon>Perkinsus</taxon>
    </lineage>
</organism>
<dbReference type="AlphaFoldDB" id="A0A7J6LN64"/>
<dbReference type="Pfam" id="PF03134">
    <property type="entry name" value="TB2_DP1_HVA22"/>
    <property type="match status" value="1"/>
</dbReference>
<feature type="transmembrane region" description="Helical" evidence="3">
    <location>
        <begin position="576"/>
        <end position="602"/>
    </location>
</feature>
<evidence type="ECO:0000256" key="1">
    <source>
        <dbReference type="ARBA" id="ARBA00022468"/>
    </source>
</evidence>
<dbReference type="InterPro" id="IPR000195">
    <property type="entry name" value="Rab-GAP-TBC_dom"/>
</dbReference>
<dbReference type="Pfam" id="PF00566">
    <property type="entry name" value="RabGAP-TBC"/>
    <property type="match status" value="1"/>
</dbReference>
<dbReference type="PANTHER" id="PTHR20913">
    <property type="entry name" value="TBC1 DOMAIN FAMILY MEMBER 20/GTPASE"/>
    <property type="match status" value="1"/>
</dbReference>
<dbReference type="OrthoDB" id="206700at2759"/>
<dbReference type="GO" id="GO:0006888">
    <property type="term" value="P:endoplasmic reticulum to Golgi vesicle-mediated transport"/>
    <property type="evidence" value="ECO:0007669"/>
    <property type="project" value="TreeGrafter"/>
</dbReference>
<keyword evidence="3" id="KW-0812">Transmembrane</keyword>
<keyword evidence="3" id="KW-0472">Membrane</keyword>
<dbReference type="GO" id="GO:0005789">
    <property type="term" value="C:endoplasmic reticulum membrane"/>
    <property type="evidence" value="ECO:0007669"/>
    <property type="project" value="TreeGrafter"/>
</dbReference>
<evidence type="ECO:0000313" key="5">
    <source>
        <dbReference type="EMBL" id="KAF4660556.1"/>
    </source>
</evidence>
<evidence type="ECO:0000259" key="4">
    <source>
        <dbReference type="PROSITE" id="PS50086"/>
    </source>
</evidence>
<gene>
    <name evidence="5" type="ORF">FOZ61_003927</name>
</gene>
<feature type="region of interest" description="Disordered" evidence="2">
    <location>
        <begin position="1"/>
        <end position="34"/>
    </location>
</feature>
<proteinExistence type="predicted"/>
<dbReference type="Gene3D" id="1.10.472.80">
    <property type="entry name" value="Ypt/Rab-GAP domain of gyp1p, domain 3"/>
    <property type="match status" value="1"/>
</dbReference>
<keyword evidence="1" id="KW-0343">GTPase activation</keyword>
<dbReference type="GO" id="GO:0005096">
    <property type="term" value="F:GTPase activator activity"/>
    <property type="evidence" value="ECO:0007669"/>
    <property type="project" value="UniProtKB-KW"/>
</dbReference>
<dbReference type="SMART" id="SM00164">
    <property type="entry name" value="TBC"/>
    <property type="match status" value="1"/>
</dbReference>
<evidence type="ECO:0000313" key="6">
    <source>
        <dbReference type="Proteomes" id="UP000570595"/>
    </source>
</evidence>
<dbReference type="EMBL" id="JABAHT010000227">
    <property type="protein sequence ID" value="KAF4660556.1"/>
    <property type="molecule type" value="Genomic_DNA"/>
</dbReference>
<sequence>MPFAMSPPRRRRYAAVDDSSDSTAASPKAEVPPYEALLRGSSRASHAAIGPGTVKKRRQQQIQRIFRALAAEPVIDLHELQMLAHSPFGFVNSSIRRSVWSALLGLSAAAAESSPAQQEEGELPSLQEVEKSYPVISRDVARSGNSWRGQGSVVRLSIRKRKQRALAAVLVDVVGRHEGHLHYYQGLHDIALALLEVEPSTSRCCAMLDRLCLFYLSDLCFYPFQYALLPGLDLSFALLEALDPDLYRALSKADIQSPHFAVPWVLTWMAHNLPTLEMSQRLMDSLLSSHPAVIYYYVACLLIMHRDDILQVEPFDMPHVHQFCQNLPSTLDMPSLERLIDMVWLCVRDAFPLPRLLRLKAAQRMPRCSCIFSKRLLCQVADEKERGNIQKRRDKELVKDQRRFVTPPPGGKGSKCFGFTTDIRKAVPVAAGCLGAIVCAAAAVLWATTTPSRDQVITSPREMVFVLAPMPETASVGSSKTVDEGSLEDTFRALDERCREVPVLCQLSGLLGVEPGLLTSVLFAVVSGGLLVGWGAFVISTAVAVVNPARRSMKAIRDFEADPEHNGKQLERWLQYWVCLGGILLVESVSLSTLLFHFPLWYICKVAVLLYLQMDKCPGRLVLYEWIRDIAGGRGVEIDSVTAVARSKESPSSE</sequence>
<accession>A0A7J6LN64</accession>
<dbReference type="SUPFAM" id="SSF47923">
    <property type="entry name" value="Ypt/Rab-GAP domain of gyp1p"/>
    <property type="match status" value="2"/>
</dbReference>